<feature type="compositionally biased region" description="Basic and acidic residues" evidence="1">
    <location>
        <begin position="322"/>
        <end position="331"/>
    </location>
</feature>
<dbReference type="AlphaFoldDB" id="A0AAV1E2U3"/>
<protein>
    <submittedName>
        <fullName evidence="3">OLC1v1015261C1</fullName>
    </submittedName>
</protein>
<feature type="compositionally biased region" description="Polar residues" evidence="1">
    <location>
        <begin position="441"/>
        <end position="457"/>
    </location>
</feature>
<dbReference type="EMBL" id="OX459124">
    <property type="protein sequence ID" value="CAI9114519.1"/>
    <property type="molecule type" value="Genomic_DNA"/>
</dbReference>
<organism evidence="3 4">
    <name type="scientific">Oldenlandia corymbosa var. corymbosa</name>
    <dbReference type="NCBI Taxonomy" id="529605"/>
    <lineage>
        <taxon>Eukaryota</taxon>
        <taxon>Viridiplantae</taxon>
        <taxon>Streptophyta</taxon>
        <taxon>Embryophyta</taxon>
        <taxon>Tracheophyta</taxon>
        <taxon>Spermatophyta</taxon>
        <taxon>Magnoliopsida</taxon>
        <taxon>eudicotyledons</taxon>
        <taxon>Gunneridae</taxon>
        <taxon>Pentapetalae</taxon>
        <taxon>asterids</taxon>
        <taxon>lamiids</taxon>
        <taxon>Gentianales</taxon>
        <taxon>Rubiaceae</taxon>
        <taxon>Rubioideae</taxon>
        <taxon>Spermacoceae</taxon>
        <taxon>Hedyotis-Oldenlandia complex</taxon>
        <taxon>Oldenlandia</taxon>
    </lineage>
</organism>
<dbReference type="PANTHER" id="PTHR34199:SF2">
    <property type="entry name" value="NUMOD3 MOTIF FAMILY PROTEIN, EXPRESSED"/>
    <property type="match status" value="1"/>
</dbReference>
<dbReference type="InterPro" id="IPR003611">
    <property type="entry name" value="NUMOD3"/>
</dbReference>
<keyword evidence="4" id="KW-1185">Reference proteome</keyword>
<reference evidence="3" key="1">
    <citation type="submission" date="2023-03" db="EMBL/GenBank/DDBJ databases">
        <authorList>
            <person name="Julca I."/>
        </authorList>
    </citation>
    <scope>NUCLEOTIDE SEQUENCE</scope>
</reference>
<proteinExistence type="predicted"/>
<feature type="domain" description="Nuclease associated modular" evidence="2">
    <location>
        <begin position="123"/>
        <end position="150"/>
    </location>
</feature>
<evidence type="ECO:0000313" key="3">
    <source>
        <dbReference type="EMBL" id="CAI9114519.1"/>
    </source>
</evidence>
<dbReference type="PANTHER" id="PTHR34199">
    <property type="entry name" value="NUMOD3 MOTIF FAMILY PROTEIN, EXPRESSED"/>
    <property type="match status" value="1"/>
</dbReference>
<dbReference type="Pfam" id="PF07460">
    <property type="entry name" value="NUMOD3"/>
    <property type="match status" value="1"/>
</dbReference>
<evidence type="ECO:0000313" key="4">
    <source>
        <dbReference type="Proteomes" id="UP001161247"/>
    </source>
</evidence>
<sequence length="630" mass="70745">MPLLDIATAQPSLQSNLHAFRSQAILQQSKFVFRNEKLFGLFWRKPDKANKLNSGRCCVWRGGLMIKAVATLEPTRLTRLHKEEFGSRVNDVNSAAPRVEEQPSLSEDLTEEEVDEREKLRRMRISRANKGNTPWNKGRKHSPETLQRIRERTRIAMQDPKVKMKLAKLGHAQSEETKMKIGVGVRIGWEKRREKMMLQETCLYEWQNLIAEVSRRGVLGEEELQWDSYKTLDKQLEQEWIQSVEERKRMPRVKGSKRAPKSLEQRRKIAESIAAKWADPSYRQRVRAGLIKYHGITEVGERTPRTTTSSDGQTRKRSLSKRKTDLDDESAKSQNLRIKRKSKSAPYKDPLASSKLEMLKSIRAQRAAAESKKTEALVRAKLLIAEAEKAANALEVAAKQSPLARASLIETRRLIAEAVESISSIDEEEHEGSPPDGSILLTPSQPTDGSISPTSPQHFDRTDLTSAEFMVPDPSQIVARKVNGIAHTLVSSNIVDSSLLNSEDSAFHQEATDDDASGDNDNDFVLAGDCESDAVLGFDLVRPSDSDVTVNGKKNSIPQMSAIGFNLGSRLSPGDGDKGHISMEQAELKGTKLKEQSEDEETPQKLANVVTKKKKKWVRGRLVEVDDEED</sequence>
<feature type="region of interest" description="Disordered" evidence="1">
    <location>
        <begin position="301"/>
        <end position="351"/>
    </location>
</feature>
<dbReference type="Proteomes" id="UP001161247">
    <property type="component" value="Chromosome 7"/>
</dbReference>
<evidence type="ECO:0000259" key="2">
    <source>
        <dbReference type="Pfam" id="PF07460"/>
    </source>
</evidence>
<gene>
    <name evidence="3" type="ORF">OLC1_LOCUS21248</name>
</gene>
<dbReference type="GO" id="GO:0003677">
    <property type="term" value="F:DNA binding"/>
    <property type="evidence" value="ECO:0007669"/>
    <property type="project" value="InterPro"/>
</dbReference>
<evidence type="ECO:0000256" key="1">
    <source>
        <dbReference type="SAM" id="MobiDB-lite"/>
    </source>
</evidence>
<accession>A0AAV1E2U3</accession>
<feature type="region of interest" description="Disordered" evidence="1">
    <location>
        <begin position="423"/>
        <end position="460"/>
    </location>
</feature>
<name>A0AAV1E2U3_OLDCO</name>